<keyword evidence="2 5" id="KW-0808">Transferase</keyword>
<keyword evidence="1 5" id="KW-0489">Methyltransferase</keyword>
<dbReference type="GO" id="GO:0032259">
    <property type="term" value="P:methylation"/>
    <property type="evidence" value="ECO:0007669"/>
    <property type="project" value="UniProtKB-KW"/>
</dbReference>
<dbReference type="EMBL" id="CP015596">
    <property type="protein sequence ID" value="ANE81640.1"/>
    <property type="molecule type" value="Genomic_DNA"/>
</dbReference>
<accession>A0A172URU8</accession>
<evidence type="ECO:0000259" key="4">
    <source>
        <dbReference type="Pfam" id="PF13649"/>
    </source>
</evidence>
<keyword evidence="3" id="KW-0949">S-adenosyl-L-methionine</keyword>
<name>A0A172URU8_9MYCO</name>
<dbReference type="InterPro" id="IPR029063">
    <property type="entry name" value="SAM-dependent_MTases_sf"/>
</dbReference>
<sequence length="209" mass="22677">MNTVDMKERFDTAYESHTAPWVIGEAQPAVVALEQTGLLRSPILDIGCGLGEHTILLTRLGYDVLGIDLAPHAVAQARENAAARGVDARFEIGDAFALDPGTRYDTILDSALFHIFDDVDRARYVRSLHRAVRPGGHLHLLALSDAGRGFGPQVSEQVIRSAFTDGWDVQELRTTTYRGVVGQAHAGSLGLPAGTVVDEPAWLARVRRV</sequence>
<dbReference type="Gene3D" id="3.40.50.150">
    <property type="entry name" value="Vaccinia Virus protein VP39"/>
    <property type="match status" value="1"/>
</dbReference>
<evidence type="ECO:0000313" key="6">
    <source>
        <dbReference type="Proteomes" id="UP000077143"/>
    </source>
</evidence>
<dbReference type="Pfam" id="PF13649">
    <property type="entry name" value="Methyltransf_25"/>
    <property type="match status" value="1"/>
</dbReference>
<reference evidence="5 6" key="1">
    <citation type="submission" date="2016-05" db="EMBL/GenBank/DDBJ databases">
        <title>Complete genome sequence of a phthalic acid esters degrading Mycobacterium sp. YC-RL4.</title>
        <authorList>
            <person name="Ren L."/>
            <person name="Fan S."/>
            <person name="Ruth N."/>
            <person name="Jia Y."/>
            <person name="Wang J."/>
            <person name="Qiao C."/>
        </authorList>
    </citation>
    <scope>NUCLEOTIDE SEQUENCE [LARGE SCALE GENOMIC DNA]</scope>
    <source>
        <strain evidence="5 6">YC-RL4</strain>
    </source>
</reference>
<keyword evidence="6" id="KW-1185">Reference proteome</keyword>
<dbReference type="STRING" id="1682113.A7U43_22230"/>
<evidence type="ECO:0000256" key="2">
    <source>
        <dbReference type="ARBA" id="ARBA00022679"/>
    </source>
</evidence>
<dbReference type="CDD" id="cd02440">
    <property type="entry name" value="AdoMet_MTases"/>
    <property type="match status" value="1"/>
</dbReference>
<dbReference type="AlphaFoldDB" id="A0A172URU8"/>
<evidence type="ECO:0000313" key="5">
    <source>
        <dbReference type="EMBL" id="ANE81640.1"/>
    </source>
</evidence>
<dbReference type="PANTHER" id="PTHR43464:SF19">
    <property type="entry name" value="UBIQUINONE BIOSYNTHESIS O-METHYLTRANSFERASE, MITOCHONDRIAL"/>
    <property type="match status" value="1"/>
</dbReference>
<gene>
    <name evidence="5" type="ORF">A7U43_22230</name>
</gene>
<evidence type="ECO:0000256" key="1">
    <source>
        <dbReference type="ARBA" id="ARBA00022603"/>
    </source>
</evidence>
<proteinExistence type="predicted"/>
<dbReference type="Proteomes" id="UP000077143">
    <property type="component" value="Chromosome"/>
</dbReference>
<evidence type="ECO:0000256" key="3">
    <source>
        <dbReference type="ARBA" id="ARBA00022691"/>
    </source>
</evidence>
<protein>
    <submittedName>
        <fullName evidence="5">SAM-dependent methyltransferase</fullName>
    </submittedName>
</protein>
<dbReference type="PANTHER" id="PTHR43464">
    <property type="entry name" value="METHYLTRANSFERASE"/>
    <property type="match status" value="1"/>
</dbReference>
<dbReference type="GO" id="GO:0008168">
    <property type="term" value="F:methyltransferase activity"/>
    <property type="evidence" value="ECO:0007669"/>
    <property type="project" value="UniProtKB-KW"/>
</dbReference>
<dbReference type="SUPFAM" id="SSF53335">
    <property type="entry name" value="S-adenosyl-L-methionine-dependent methyltransferases"/>
    <property type="match status" value="1"/>
</dbReference>
<feature type="domain" description="Methyltransferase" evidence="4">
    <location>
        <begin position="43"/>
        <end position="136"/>
    </location>
</feature>
<dbReference type="InterPro" id="IPR041698">
    <property type="entry name" value="Methyltransf_25"/>
</dbReference>
<organism evidence="5 6">
    <name type="scientific">Mycobacterium adipatum</name>
    <dbReference type="NCBI Taxonomy" id="1682113"/>
    <lineage>
        <taxon>Bacteria</taxon>
        <taxon>Bacillati</taxon>
        <taxon>Actinomycetota</taxon>
        <taxon>Actinomycetes</taxon>
        <taxon>Mycobacteriales</taxon>
        <taxon>Mycobacteriaceae</taxon>
        <taxon>Mycobacterium</taxon>
    </lineage>
</organism>
<dbReference type="KEGG" id="madi:A7U43_22230"/>